<sequence>MHIEEAIELLQSLVFAKTDQHLDKVQIDVLRGAWENHTYDRIAETYCFSSAHVKTVGAKLWHLLSKVLGTKVNKKNVQVVLKRIARDWQQESSRRISSSPILELPGGQVPLDSPFYIERPPIEACSYHAILQPGALIRIYAPRQMGKTSLMARILEQARWQGNTTVTLNFKLANREVFTSLDKLLQWFCVSVGKSLGLSNQLADYWDEILGSKSNSTDYFENYLLADIDSSLVLGLDEVDMVFQYPEIASDFFSLLRTWHEKAKYGDRRSYIWQKLKLVVVYATEDDAWLNLHESFNVGLPIALPEFTKEQVQDLARCYGLNWDAHQVAQLMSLVGGYPYLVRTALHHIYYQDFTLEQFLPKSATQGRVYGEHVRRQFLKRQQNRELYTAFAQQTSSPIPVELDWL</sequence>
<dbReference type="SUPFAM" id="SSF52540">
    <property type="entry name" value="P-loop containing nucleoside triphosphate hydrolases"/>
    <property type="match status" value="1"/>
</dbReference>
<dbReference type="Gene3D" id="3.40.50.300">
    <property type="entry name" value="P-loop containing nucleotide triphosphate hydrolases"/>
    <property type="match status" value="1"/>
</dbReference>
<accession>A0A1D8TM89</accession>
<gene>
    <name evidence="2" type="ORF">BJP34_03970</name>
</gene>
<protein>
    <recommendedName>
        <fullName evidence="1">vWA-MoxR associated protein N-terminal HTH domain-containing protein</fullName>
    </recommendedName>
</protein>
<evidence type="ECO:0000259" key="1">
    <source>
        <dbReference type="Pfam" id="PF26355"/>
    </source>
</evidence>
<dbReference type="InterPro" id="IPR058651">
    <property type="entry name" value="HTH_VMAP-M9"/>
</dbReference>
<reference evidence="3" key="1">
    <citation type="submission" date="2016-10" db="EMBL/GenBank/DDBJ databases">
        <title>Comparative genomics uncovers the prolific and rare metabolic potential of the cyanobacterial genus Moorea.</title>
        <authorList>
            <person name="Leao T."/>
            <person name="Castelao G."/>
            <person name="Korobeynikov A."/>
            <person name="Monroe E.A."/>
            <person name="Podell S."/>
            <person name="Glukhov E."/>
            <person name="Allen E."/>
            <person name="Gerwick W.H."/>
            <person name="Gerwick L."/>
        </authorList>
    </citation>
    <scope>NUCLEOTIDE SEQUENCE [LARGE SCALE GENOMIC DNA]</scope>
    <source>
        <strain evidence="3">PAL-8-15-08-1</strain>
    </source>
</reference>
<dbReference type="RefSeq" id="WP_070391223.1">
    <property type="nucleotide sequence ID" value="NZ_CP017599.1"/>
</dbReference>
<dbReference type="AlphaFoldDB" id="A0A1D8TM89"/>
<organism evidence="2 3">
    <name type="scientific">Moorena producens PAL-8-15-08-1</name>
    <dbReference type="NCBI Taxonomy" id="1458985"/>
    <lineage>
        <taxon>Bacteria</taxon>
        <taxon>Bacillati</taxon>
        <taxon>Cyanobacteriota</taxon>
        <taxon>Cyanophyceae</taxon>
        <taxon>Coleofasciculales</taxon>
        <taxon>Coleofasciculaceae</taxon>
        <taxon>Moorena</taxon>
    </lineage>
</organism>
<evidence type="ECO:0000313" key="3">
    <source>
        <dbReference type="Proteomes" id="UP000177870"/>
    </source>
</evidence>
<dbReference type="InterPro" id="IPR027417">
    <property type="entry name" value="P-loop_NTPase"/>
</dbReference>
<dbReference type="Pfam" id="PF26355">
    <property type="entry name" value="HTH_VMAP-M9"/>
    <property type="match status" value="1"/>
</dbReference>
<dbReference type="KEGG" id="mpro:BJP34_03970"/>
<evidence type="ECO:0000313" key="2">
    <source>
        <dbReference type="EMBL" id="AOW98716.1"/>
    </source>
</evidence>
<dbReference type="Proteomes" id="UP000177870">
    <property type="component" value="Chromosome"/>
</dbReference>
<dbReference type="STRING" id="1458985.BJP34_03970"/>
<dbReference type="OrthoDB" id="502668at2"/>
<dbReference type="EMBL" id="CP017599">
    <property type="protein sequence ID" value="AOW98716.1"/>
    <property type="molecule type" value="Genomic_DNA"/>
</dbReference>
<feature type="domain" description="vWA-MoxR associated protein N-terminal HTH" evidence="1">
    <location>
        <begin position="1"/>
        <end position="84"/>
    </location>
</feature>
<proteinExistence type="predicted"/>
<dbReference type="Pfam" id="PF14516">
    <property type="entry name" value="AAA_35"/>
    <property type="match status" value="1"/>
</dbReference>
<name>A0A1D8TM89_9CYAN</name>